<dbReference type="AlphaFoldDB" id="A0ABD3CMU7"/>
<name>A0ABD3CMU7_9LAMI</name>
<comment type="caution">
    <text evidence="1">The sequence shown here is derived from an EMBL/GenBank/DDBJ whole genome shotgun (WGS) entry which is preliminary data.</text>
</comment>
<proteinExistence type="predicted"/>
<dbReference type="EMBL" id="JAVIJP010000032">
    <property type="protein sequence ID" value="KAL3630251.1"/>
    <property type="molecule type" value="Genomic_DNA"/>
</dbReference>
<protein>
    <recommendedName>
        <fullName evidence="3">RNase H type-1 domain-containing protein</fullName>
    </recommendedName>
</protein>
<accession>A0ABD3CMU7</accession>
<evidence type="ECO:0000313" key="1">
    <source>
        <dbReference type="EMBL" id="KAL3630251.1"/>
    </source>
</evidence>
<sequence>MGETRIWTGYTAINISLEVHDNIFKAGAIIRNHKGELEAAIWGNLNANSEEIIIQTLEKLGHRNYKIETVILIRDLNNQSTNLLPAWLLDAQISTIQNQPATKLAKSAGRCDAEAWNKDGRATNFSAPNWDL</sequence>
<gene>
    <name evidence="1" type="ORF">CASFOL_023235</name>
</gene>
<organism evidence="1 2">
    <name type="scientific">Castilleja foliolosa</name>
    <dbReference type="NCBI Taxonomy" id="1961234"/>
    <lineage>
        <taxon>Eukaryota</taxon>
        <taxon>Viridiplantae</taxon>
        <taxon>Streptophyta</taxon>
        <taxon>Embryophyta</taxon>
        <taxon>Tracheophyta</taxon>
        <taxon>Spermatophyta</taxon>
        <taxon>Magnoliopsida</taxon>
        <taxon>eudicotyledons</taxon>
        <taxon>Gunneridae</taxon>
        <taxon>Pentapetalae</taxon>
        <taxon>asterids</taxon>
        <taxon>lamiids</taxon>
        <taxon>Lamiales</taxon>
        <taxon>Orobanchaceae</taxon>
        <taxon>Pedicularideae</taxon>
        <taxon>Castillejinae</taxon>
        <taxon>Castilleja</taxon>
    </lineage>
</organism>
<evidence type="ECO:0008006" key="3">
    <source>
        <dbReference type="Google" id="ProtNLM"/>
    </source>
</evidence>
<evidence type="ECO:0000313" key="2">
    <source>
        <dbReference type="Proteomes" id="UP001632038"/>
    </source>
</evidence>
<keyword evidence="2" id="KW-1185">Reference proteome</keyword>
<reference evidence="2" key="1">
    <citation type="journal article" date="2024" name="IScience">
        <title>Strigolactones Initiate the Formation of Haustorium-like Structures in Castilleja.</title>
        <authorList>
            <person name="Buerger M."/>
            <person name="Peterson D."/>
            <person name="Chory J."/>
        </authorList>
    </citation>
    <scope>NUCLEOTIDE SEQUENCE [LARGE SCALE GENOMIC DNA]</scope>
</reference>
<dbReference type="Proteomes" id="UP001632038">
    <property type="component" value="Unassembled WGS sequence"/>
</dbReference>